<dbReference type="CDD" id="cd13671">
    <property type="entry name" value="PBP2_TRAP_SBP_like_3"/>
    <property type="match status" value="1"/>
</dbReference>
<dbReference type="PANTHER" id="PTHR33376">
    <property type="match status" value="1"/>
</dbReference>
<dbReference type="InterPro" id="IPR004682">
    <property type="entry name" value="TRAP_DctP"/>
</dbReference>
<evidence type="ECO:0000256" key="1">
    <source>
        <dbReference type="ARBA" id="ARBA00022729"/>
    </source>
</evidence>
<dbReference type="GO" id="GO:0030246">
    <property type="term" value="F:carbohydrate binding"/>
    <property type="evidence" value="ECO:0007669"/>
    <property type="project" value="TreeGrafter"/>
</dbReference>
<dbReference type="InterPro" id="IPR038404">
    <property type="entry name" value="TRAP_DctP_sf"/>
</dbReference>
<dbReference type="Proteomes" id="UP000018175">
    <property type="component" value="Unassembled WGS sequence"/>
</dbReference>
<dbReference type="GO" id="GO:0055085">
    <property type="term" value="P:transmembrane transport"/>
    <property type="evidence" value="ECO:0007669"/>
    <property type="project" value="InterPro"/>
</dbReference>
<dbReference type="InterPro" id="IPR018389">
    <property type="entry name" value="DctP_fam"/>
</dbReference>
<accession>R5ZQC8</accession>
<dbReference type="NCBIfam" id="NF037995">
    <property type="entry name" value="TRAP_S1"/>
    <property type="match status" value="1"/>
</dbReference>
<keyword evidence="2" id="KW-0812">Transmembrane</keyword>
<dbReference type="EMBL" id="CBBU010000161">
    <property type="protein sequence ID" value="CDA41758.1"/>
    <property type="molecule type" value="Genomic_DNA"/>
</dbReference>
<comment type="caution">
    <text evidence="3">The sequence shown here is derived from an EMBL/GenBank/DDBJ whole genome shotgun (WGS) entry which is preliminary data.</text>
</comment>
<dbReference type="PANTHER" id="PTHR33376:SF2">
    <property type="entry name" value="DICARBOXYLATE-BINDING PERIPLASMIC PROTEIN"/>
    <property type="match status" value="1"/>
</dbReference>
<gene>
    <name evidence="3" type="ORF">BN765_00022</name>
</gene>
<proteinExistence type="predicted"/>
<sequence>MKKKIIVPAIVSIFFLVVVLLIRSNKKQSSVTVPEITLVYAENQVEDYPTSKGAYEFARLVNEKTNGRIKIVVKCNGELGDEKSVIEQLKFGGVDFSRVSISSISDDIPALKVIQMPFLYSDGQEMFDVLNGEDGMQFIDEIEESSLGIRALSWYDAGARSFYFVKPVTSIQDLYGLNIRVQESELMSETVELLGANPVKMSYSEVYKGFQTGKIDGAENSLVAYTYSKHYEQAKYCLVDEHTRIPEVQLVSQYTWSKLSDDDKMIITECAKESAVYERNIWNNTEKEAVNIIKNEDITVTKVSDEERQSLRGKLQPIYDKYCTGYIDMIEKNEKE</sequence>
<dbReference type="AlphaFoldDB" id="R5ZQC8"/>
<keyword evidence="2" id="KW-1133">Transmembrane helix</keyword>
<keyword evidence="2" id="KW-0472">Membrane</keyword>
<feature type="transmembrane region" description="Helical" evidence="2">
    <location>
        <begin position="5"/>
        <end position="22"/>
    </location>
</feature>
<evidence type="ECO:0000256" key="2">
    <source>
        <dbReference type="SAM" id="Phobius"/>
    </source>
</evidence>
<evidence type="ECO:0000313" key="3">
    <source>
        <dbReference type="EMBL" id="CDA41758.1"/>
    </source>
</evidence>
<reference evidence="3" key="1">
    <citation type="submission" date="2012-11" db="EMBL/GenBank/DDBJ databases">
        <title>Dependencies among metagenomic species, viruses, plasmids and units of genetic variation.</title>
        <authorList>
            <person name="Nielsen H.B."/>
            <person name="Almeida M."/>
            <person name="Juncker A.S."/>
            <person name="Rasmussen S."/>
            <person name="Li J."/>
            <person name="Sunagawa S."/>
            <person name="Plichta D."/>
            <person name="Gautier L."/>
            <person name="Le Chatelier E."/>
            <person name="Peletier E."/>
            <person name="Bonde I."/>
            <person name="Nielsen T."/>
            <person name="Manichanh C."/>
            <person name="Arumugam M."/>
            <person name="Batto J."/>
            <person name="Santos M.B.Q.D."/>
            <person name="Blom N."/>
            <person name="Borruel N."/>
            <person name="Burgdorf K.S."/>
            <person name="Boumezbeur F."/>
            <person name="Casellas F."/>
            <person name="Dore J."/>
            <person name="Guarner F."/>
            <person name="Hansen T."/>
            <person name="Hildebrand F."/>
            <person name="Kaas R.S."/>
            <person name="Kennedy S."/>
            <person name="Kristiansen K."/>
            <person name="Kultima J.R."/>
            <person name="Leonard P."/>
            <person name="Levenez F."/>
            <person name="Lund O."/>
            <person name="Moumen B."/>
            <person name="Le Paslier D."/>
            <person name="Pons N."/>
            <person name="Pedersen O."/>
            <person name="Prifti E."/>
            <person name="Qin J."/>
            <person name="Raes J."/>
            <person name="Tap J."/>
            <person name="Tims S."/>
            <person name="Ussery D.W."/>
            <person name="Yamada T."/>
            <person name="MetaHit consortium"/>
            <person name="Renault P."/>
            <person name="Sicheritz-Ponten T."/>
            <person name="Bork P."/>
            <person name="Wang J."/>
            <person name="Brunak S."/>
            <person name="Ehrlich S.D."/>
        </authorList>
    </citation>
    <scope>NUCLEOTIDE SEQUENCE [LARGE SCALE GENOMIC DNA]</scope>
</reference>
<dbReference type="NCBIfam" id="TIGR00787">
    <property type="entry name" value="dctP"/>
    <property type="match status" value="1"/>
</dbReference>
<dbReference type="Pfam" id="PF03480">
    <property type="entry name" value="DctP"/>
    <property type="match status" value="1"/>
</dbReference>
<protein>
    <submittedName>
        <fullName evidence="3">TRAP dicarboxylate transporter</fullName>
    </submittedName>
</protein>
<name>R5ZQC8_9FIRM</name>
<keyword evidence="1" id="KW-0732">Signal</keyword>
<dbReference type="GO" id="GO:0030288">
    <property type="term" value="C:outer membrane-bounded periplasmic space"/>
    <property type="evidence" value="ECO:0007669"/>
    <property type="project" value="InterPro"/>
</dbReference>
<dbReference type="PIRSF" id="PIRSF006470">
    <property type="entry name" value="DctB"/>
    <property type="match status" value="1"/>
</dbReference>
<dbReference type="Gene3D" id="3.40.190.170">
    <property type="entry name" value="Bacterial extracellular solute-binding protein, family 7"/>
    <property type="match status" value="1"/>
</dbReference>
<organism evidence="3">
    <name type="scientific">Lachnospira eligens CAG:72</name>
    <dbReference type="NCBI Taxonomy" id="1263077"/>
    <lineage>
        <taxon>Bacteria</taxon>
        <taxon>Bacillati</taxon>
        <taxon>Bacillota</taxon>
        <taxon>Clostridia</taxon>
        <taxon>Lachnospirales</taxon>
        <taxon>Lachnospiraceae</taxon>
        <taxon>Lachnospira</taxon>
    </lineage>
</organism>